<proteinExistence type="predicted"/>
<gene>
    <name evidence="1" type="ORF">BBP83_07565</name>
</gene>
<accession>A0A1C3CXD4</accession>
<evidence type="ECO:0000313" key="2">
    <source>
        <dbReference type="Proteomes" id="UP000186553"/>
    </source>
</evidence>
<comment type="caution">
    <text evidence="1">The sequence shown here is derived from an EMBL/GenBank/DDBJ whole genome shotgun (WGS) entry which is preliminary data.</text>
</comment>
<dbReference type="Proteomes" id="UP000186553">
    <property type="component" value="Unassembled WGS sequence"/>
</dbReference>
<keyword evidence="2" id="KW-1185">Reference proteome</keyword>
<reference evidence="1 2" key="1">
    <citation type="submission" date="2016-07" db="EMBL/GenBank/DDBJ databases">
        <title>Acinetobacter sp. ANC 4603.</title>
        <authorList>
            <person name="Radolfova-Krizova L."/>
            <person name="Nemec A."/>
        </authorList>
    </citation>
    <scope>NUCLEOTIDE SEQUENCE [LARGE SCALE GENOMIC DNA]</scope>
    <source>
        <strain evidence="1 2">ANC 4603</strain>
    </source>
</reference>
<evidence type="ECO:0000313" key="1">
    <source>
        <dbReference type="EMBL" id="ODA13289.1"/>
    </source>
</evidence>
<organism evidence="1 2">
    <name type="scientific">Acinetobacter celticus</name>
    <dbReference type="NCBI Taxonomy" id="1891224"/>
    <lineage>
        <taxon>Bacteria</taxon>
        <taxon>Pseudomonadati</taxon>
        <taxon>Pseudomonadota</taxon>
        <taxon>Gammaproteobacteria</taxon>
        <taxon>Moraxellales</taxon>
        <taxon>Moraxellaceae</taxon>
        <taxon>Acinetobacter</taxon>
    </lineage>
</organism>
<sequence length="64" mass="7390">MEKLIVELLQPITLRKENCSPLVFESGTVLKVVMHTPEGLLVSNDDNFNFMISLKDQDTIWREI</sequence>
<dbReference type="AlphaFoldDB" id="A0A1C3CXD4"/>
<protein>
    <submittedName>
        <fullName evidence="1">Uncharacterized protein</fullName>
    </submittedName>
</protein>
<dbReference type="RefSeq" id="WP_068887501.1">
    <property type="nucleotide sequence ID" value="NZ_CBCRUU010000002.1"/>
</dbReference>
<dbReference type="OrthoDB" id="6699275at2"/>
<dbReference type="EMBL" id="MBDL01000009">
    <property type="protein sequence ID" value="ODA13289.1"/>
    <property type="molecule type" value="Genomic_DNA"/>
</dbReference>
<name>A0A1C3CXD4_9GAMM</name>